<dbReference type="Ensembl" id="ENSGACT00000000611.1">
    <property type="protein sequence ID" value="ENSGACP00000000611.1"/>
    <property type="gene ID" value="ENSGACG00000000478.1"/>
</dbReference>
<evidence type="ECO:0000256" key="6">
    <source>
        <dbReference type="ARBA" id="ARBA00022968"/>
    </source>
</evidence>
<keyword evidence="6" id="KW-0735">Signal-anchor</keyword>
<evidence type="ECO:0000256" key="2">
    <source>
        <dbReference type="ARBA" id="ARBA00008670"/>
    </source>
</evidence>
<dbReference type="GO" id="GO:0016020">
    <property type="term" value="C:membrane"/>
    <property type="evidence" value="ECO:0007669"/>
    <property type="project" value="UniProtKB-SubCell"/>
</dbReference>
<dbReference type="GO" id="GO:0005615">
    <property type="term" value="C:extracellular space"/>
    <property type="evidence" value="ECO:0007669"/>
    <property type="project" value="UniProtKB-KW"/>
</dbReference>
<evidence type="ECO:0000259" key="12">
    <source>
        <dbReference type="PROSITE" id="PS50049"/>
    </source>
</evidence>
<dbReference type="eggNOG" id="ENOG502S4K8">
    <property type="taxonomic scope" value="Eukaryota"/>
</dbReference>
<dbReference type="InterPro" id="IPR006053">
    <property type="entry name" value="TNF"/>
</dbReference>
<dbReference type="PANTHER" id="PTHR11471:SF23">
    <property type="entry name" value="TUMOR NECROSIS FACTOR"/>
    <property type="match status" value="1"/>
</dbReference>
<dbReference type="GO" id="GO:0006955">
    <property type="term" value="P:immune response"/>
    <property type="evidence" value="ECO:0007669"/>
    <property type="project" value="InterPro"/>
</dbReference>
<dbReference type="CDD" id="cd00184">
    <property type="entry name" value="TNF"/>
    <property type="match status" value="1"/>
</dbReference>
<evidence type="ECO:0000256" key="7">
    <source>
        <dbReference type="ARBA" id="ARBA00022989"/>
    </source>
</evidence>
<keyword evidence="7 11" id="KW-1133">Transmembrane helix</keyword>
<feature type="transmembrane region" description="Helical" evidence="11">
    <location>
        <begin position="32"/>
        <end position="50"/>
    </location>
</feature>
<dbReference type="InterPro" id="IPR008983">
    <property type="entry name" value="Tumour_necrosis_fac-like_dom"/>
</dbReference>
<evidence type="ECO:0000256" key="9">
    <source>
        <dbReference type="ARBA" id="ARBA00023157"/>
    </source>
</evidence>
<dbReference type="OMA" id="MEGECKV"/>
<evidence type="ECO:0000256" key="5">
    <source>
        <dbReference type="ARBA" id="ARBA00022692"/>
    </source>
</evidence>
<dbReference type="PANTHER" id="PTHR11471">
    <property type="entry name" value="TUMOR NECROSIS FACTOR FAMILY MEMBER"/>
    <property type="match status" value="1"/>
</dbReference>
<dbReference type="InParanoid" id="G3N5N7"/>
<dbReference type="GO" id="GO:0005125">
    <property type="term" value="F:cytokine activity"/>
    <property type="evidence" value="ECO:0007669"/>
    <property type="project" value="UniProtKB-KW"/>
</dbReference>
<comment type="subcellular location">
    <subcellularLocation>
        <location evidence="1">Membrane</location>
        <topology evidence="1">Single-pass type II membrane protein</topology>
    </subcellularLocation>
</comment>
<evidence type="ECO:0000256" key="4">
    <source>
        <dbReference type="ARBA" id="ARBA00022514"/>
    </source>
</evidence>
<dbReference type="SMART" id="SM00207">
    <property type="entry name" value="TNF"/>
    <property type="match status" value="1"/>
</dbReference>
<protein>
    <recommendedName>
        <fullName evidence="3">Tumor necrosis factor</fullName>
    </recommendedName>
    <alternativeName>
        <fullName evidence="10">TNF-alpha</fullName>
    </alternativeName>
</protein>
<evidence type="ECO:0000313" key="13">
    <source>
        <dbReference type="Ensembl" id="ENSGACP00000000611.1"/>
    </source>
</evidence>
<dbReference type="InterPro" id="IPR006052">
    <property type="entry name" value="TNF_dom"/>
</dbReference>
<dbReference type="Gene3D" id="2.60.120.40">
    <property type="match status" value="1"/>
</dbReference>
<keyword evidence="8 11" id="KW-0472">Membrane</keyword>
<keyword evidence="4" id="KW-0202">Cytokine</keyword>
<evidence type="ECO:0000256" key="11">
    <source>
        <dbReference type="SAM" id="Phobius"/>
    </source>
</evidence>
<name>G3N5N7_GASAC</name>
<evidence type="ECO:0000256" key="10">
    <source>
        <dbReference type="ARBA" id="ARBA00029751"/>
    </source>
</evidence>
<proteinExistence type="inferred from homology"/>
<dbReference type="GO" id="GO:0005164">
    <property type="term" value="F:tumor necrosis factor receptor binding"/>
    <property type="evidence" value="ECO:0007669"/>
    <property type="project" value="InterPro"/>
</dbReference>
<evidence type="ECO:0000256" key="1">
    <source>
        <dbReference type="ARBA" id="ARBA00004606"/>
    </source>
</evidence>
<keyword evidence="5 11" id="KW-0812">Transmembrane</keyword>
<dbReference type="Pfam" id="PF00229">
    <property type="entry name" value="TNF"/>
    <property type="match status" value="1"/>
</dbReference>
<reference evidence="13" key="1">
    <citation type="submission" date="2006-01" db="EMBL/GenBank/DDBJ databases">
        <authorList>
            <person name="Lindblad-Toh K."/>
            <person name="Mauceli E."/>
            <person name="Grabherr M."/>
            <person name="Chang J.L."/>
            <person name="Lander E.S."/>
        </authorList>
    </citation>
    <scope>NUCLEOTIDE SEQUENCE [LARGE SCALE GENOMIC DNA]</scope>
</reference>
<accession>G3N5N7</accession>
<feature type="domain" description="THD" evidence="12">
    <location>
        <begin position="80"/>
        <end position="238"/>
    </location>
</feature>
<dbReference type="AlphaFoldDB" id="G3N5N7"/>
<evidence type="ECO:0000256" key="3">
    <source>
        <dbReference type="ARBA" id="ARBA00013893"/>
    </source>
</evidence>
<dbReference type="SUPFAM" id="SSF49842">
    <property type="entry name" value="TNF-like"/>
    <property type="match status" value="1"/>
</dbReference>
<organism evidence="13">
    <name type="scientific">Gasterosteus aculeatus</name>
    <name type="common">Three-spined stickleback</name>
    <dbReference type="NCBI Taxonomy" id="69293"/>
    <lineage>
        <taxon>Eukaryota</taxon>
        <taxon>Metazoa</taxon>
        <taxon>Chordata</taxon>
        <taxon>Craniata</taxon>
        <taxon>Vertebrata</taxon>
        <taxon>Euteleostomi</taxon>
        <taxon>Actinopterygii</taxon>
        <taxon>Neopterygii</taxon>
        <taxon>Teleostei</taxon>
        <taxon>Neoteleostei</taxon>
        <taxon>Acanthomorphata</taxon>
        <taxon>Eupercaria</taxon>
        <taxon>Perciformes</taxon>
        <taxon>Cottioidei</taxon>
        <taxon>Gasterosteales</taxon>
        <taxon>Gasterosteidae</taxon>
        <taxon>Gasterosteus</taxon>
    </lineage>
</organism>
<reference evidence="13" key="2">
    <citation type="submission" date="2024-04" db="UniProtKB">
        <authorList>
            <consortium name="Ensembl"/>
        </authorList>
    </citation>
    <scope>IDENTIFICATION</scope>
</reference>
<comment type="similarity">
    <text evidence="2">Belongs to the tumor necrosis factor family.</text>
</comment>
<sequence>MESECKVLLDATVHSVRRETIRVNPSSKQTTSLLVFILCLAAAASVVLVFHRHAKKQGHGQDEDSFGLRHTLRQIANVRAAIHLVGHYNSAVNSSAEWKDKVDQSHYQGGLELKNNQIVIPQNGLYFVYSQASFRVNCSSSDADDASLQPIVHVSHTVKRRSKSLGNKDLTILHSIRSVCQMKASSNPDEEGNWFSSVYMGAVFNLMKGDRLRTVMGEKMLQGLEDETGKTFFGVFAL</sequence>
<keyword evidence="9" id="KW-1015">Disulfide bond</keyword>
<evidence type="ECO:0000256" key="8">
    <source>
        <dbReference type="ARBA" id="ARBA00023136"/>
    </source>
</evidence>
<dbReference type="PROSITE" id="PS50049">
    <property type="entry name" value="THD_2"/>
    <property type="match status" value="1"/>
</dbReference>
<dbReference type="STRING" id="69293.ENSGACP00000000611"/>
<dbReference type="PRINTS" id="PR01234">
    <property type="entry name" value="TNECROSISFCT"/>
</dbReference>